<dbReference type="PANTHER" id="PTHR10783">
    <property type="entry name" value="XENOTROPIC AND POLYTROPIC RETROVIRUS RECEPTOR 1-RELATED"/>
    <property type="match status" value="1"/>
</dbReference>
<evidence type="ECO:0000256" key="3">
    <source>
        <dbReference type="ARBA" id="ARBA00022989"/>
    </source>
</evidence>
<dbReference type="EMBL" id="HBGG01024837">
    <property type="protein sequence ID" value="CAD9210637.1"/>
    <property type="molecule type" value="Transcribed_RNA"/>
</dbReference>
<dbReference type="GO" id="GO:0005794">
    <property type="term" value="C:Golgi apparatus"/>
    <property type="evidence" value="ECO:0007669"/>
    <property type="project" value="TreeGrafter"/>
</dbReference>
<feature type="transmembrane region" description="Helical" evidence="5">
    <location>
        <begin position="162"/>
        <end position="185"/>
    </location>
</feature>
<name>A0A7S1SW64_9CHLO</name>
<feature type="transmembrane region" description="Helical" evidence="5">
    <location>
        <begin position="449"/>
        <end position="468"/>
    </location>
</feature>
<dbReference type="AlphaFoldDB" id="A0A7S1SW64"/>
<dbReference type="Pfam" id="PF03124">
    <property type="entry name" value="EXS"/>
    <property type="match status" value="1"/>
</dbReference>
<evidence type="ECO:0000256" key="2">
    <source>
        <dbReference type="ARBA" id="ARBA00022692"/>
    </source>
</evidence>
<dbReference type="GO" id="GO:0016036">
    <property type="term" value="P:cellular response to phosphate starvation"/>
    <property type="evidence" value="ECO:0007669"/>
    <property type="project" value="TreeGrafter"/>
</dbReference>
<dbReference type="InterPro" id="IPR004342">
    <property type="entry name" value="EXS_C"/>
</dbReference>
<keyword evidence="4 5" id="KW-0472">Membrane</keyword>
<comment type="subcellular location">
    <subcellularLocation>
        <location evidence="1">Membrane</location>
        <topology evidence="1">Multi-pass membrane protein</topology>
    </subcellularLocation>
</comment>
<organism evidence="7">
    <name type="scientific">Tetraselmis chuii</name>
    <dbReference type="NCBI Taxonomy" id="63592"/>
    <lineage>
        <taxon>Eukaryota</taxon>
        <taxon>Viridiplantae</taxon>
        <taxon>Chlorophyta</taxon>
        <taxon>core chlorophytes</taxon>
        <taxon>Chlorodendrophyceae</taxon>
        <taxon>Chlorodendrales</taxon>
        <taxon>Chlorodendraceae</taxon>
        <taxon>Tetraselmis</taxon>
    </lineage>
</organism>
<sequence>MDAEVVSGVAAITATVAKLREEAAPRVAVRGGLYERKAMEILQKGRLWGLKNALKDVYKKTFILMQASSMNYVGLRKLQIRAVARLGKELAERAALPSREELRHRPLFLQMSDIAPPSTKAFFEAVNEVESMYANLFERGDLAKARNYLRSFREQTANKPQVFMIGLQMGINVVLLVWMVWLLIIPSPGDLDCPYCAQYLSATLPVFRILLVPVVGVWAWALCVRQWERNNINYIYILEMSAFRHKSSFTHFKFAANALTLWLATFVMYVAAIRTGVYPRFLYVPPTFYPPLLFCAVLLYSLWPSSSGNSPKNYFWPAVLKTTVRPFGSKPVGFMENLVADMLTSAVIVLRDIGTSIAFYIDGGLHGIPTQESPQWLKHVQGPLITMLPYWWRLMQCLRRCYDAPSVAEALPQLVNAGKYVISLISIAMAVIGCEHGCSHFYSDSDKWSVGRCVWFSALVCGTLYSYVWDITMDWSLIEQVGDGRRCCFGLFPAFQLRRKRGLSWTWFYYWAAVANLVGRLSWAISINPNAITSMHKYSALLSSPQVRTTLVAVVEMLRRGQWTLLRVENEFLSNASHYRGVTDVPVLITFAEMTLGRAHIHTRSQKRRRKLMGKEGVAILLAIIATAAAATVVYIATQTKP</sequence>
<reference evidence="7" key="1">
    <citation type="submission" date="2021-01" db="EMBL/GenBank/DDBJ databases">
        <authorList>
            <person name="Corre E."/>
            <person name="Pelletier E."/>
            <person name="Niang G."/>
            <person name="Scheremetjew M."/>
            <person name="Finn R."/>
            <person name="Kale V."/>
            <person name="Holt S."/>
            <person name="Cochrane G."/>
            <person name="Meng A."/>
            <person name="Brown T."/>
            <person name="Cohen L."/>
        </authorList>
    </citation>
    <scope>NUCLEOTIDE SEQUENCE</scope>
    <source>
        <strain evidence="7">PLY429</strain>
    </source>
</reference>
<evidence type="ECO:0000313" key="7">
    <source>
        <dbReference type="EMBL" id="CAD9210637.1"/>
    </source>
</evidence>
<dbReference type="PROSITE" id="PS51380">
    <property type="entry name" value="EXS"/>
    <property type="match status" value="1"/>
</dbReference>
<protein>
    <recommendedName>
        <fullName evidence="6">EXS domain-containing protein</fullName>
    </recommendedName>
</protein>
<dbReference type="GO" id="GO:0000822">
    <property type="term" value="F:inositol hexakisphosphate binding"/>
    <property type="evidence" value="ECO:0007669"/>
    <property type="project" value="TreeGrafter"/>
</dbReference>
<dbReference type="GO" id="GO:0006817">
    <property type="term" value="P:phosphate ion transport"/>
    <property type="evidence" value="ECO:0007669"/>
    <property type="project" value="TreeGrafter"/>
</dbReference>
<feature type="transmembrane region" description="Helical" evidence="5">
    <location>
        <begin position="507"/>
        <end position="527"/>
    </location>
</feature>
<feature type="transmembrane region" description="Helical" evidence="5">
    <location>
        <begin position="283"/>
        <end position="303"/>
    </location>
</feature>
<gene>
    <name evidence="7" type="ORF">TCHU04912_LOCUS12876</name>
</gene>
<feature type="domain" description="EXS" evidence="6">
    <location>
        <begin position="373"/>
        <end position="599"/>
    </location>
</feature>
<evidence type="ECO:0000259" key="6">
    <source>
        <dbReference type="PROSITE" id="PS51380"/>
    </source>
</evidence>
<evidence type="ECO:0000256" key="1">
    <source>
        <dbReference type="ARBA" id="ARBA00004141"/>
    </source>
</evidence>
<feature type="transmembrane region" description="Helical" evidence="5">
    <location>
        <begin position="254"/>
        <end position="277"/>
    </location>
</feature>
<keyword evidence="3 5" id="KW-1133">Transmembrane helix</keyword>
<dbReference type="GO" id="GO:0005886">
    <property type="term" value="C:plasma membrane"/>
    <property type="evidence" value="ECO:0007669"/>
    <property type="project" value="TreeGrafter"/>
</dbReference>
<feature type="transmembrane region" description="Helical" evidence="5">
    <location>
        <begin position="617"/>
        <end position="637"/>
    </location>
</feature>
<proteinExistence type="predicted"/>
<accession>A0A7S1SW64</accession>
<evidence type="ECO:0000256" key="4">
    <source>
        <dbReference type="ARBA" id="ARBA00023136"/>
    </source>
</evidence>
<evidence type="ECO:0000256" key="5">
    <source>
        <dbReference type="SAM" id="Phobius"/>
    </source>
</evidence>
<feature type="transmembrane region" description="Helical" evidence="5">
    <location>
        <begin position="205"/>
        <end position="224"/>
    </location>
</feature>
<dbReference type="PANTHER" id="PTHR10783:SF103">
    <property type="entry name" value="SOLUTE CARRIER FAMILY 53 MEMBER 1"/>
    <property type="match status" value="1"/>
</dbReference>
<keyword evidence="2 5" id="KW-0812">Transmembrane</keyword>